<dbReference type="Pfam" id="PF14278">
    <property type="entry name" value="TetR_C_8"/>
    <property type="match status" value="1"/>
</dbReference>
<dbReference type="OrthoDB" id="9810250at2"/>
<dbReference type="Proteomes" id="UP000295711">
    <property type="component" value="Unassembled WGS sequence"/>
</dbReference>
<dbReference type="PANTHER" id="PTHR43479:SF7">
    <property type="entry name" value="TETR-FAMILY TRANSCRIPTIONAL REGULATOR"/>
    <property type="match status" value="1"/>
</dbReference>
<dbReference type="InterPro" id="IPR009057">
    <property type="entry name" value="Homeodomain-like_sf"/>
</dbReference>
<dbReference type="SUPFAM" id="SSF46689">
    <property type="entry name" value="Homeodomain-like"/>
    <property type="match status" value="1"/>
</dbReference>
<comment type="caution">
    <text evidence="4">The sequence shown here is derived from an EMBL/GenBank/DDBJ whole genome shotgun (WGS) entry which is preliminary data.</text>
</comment>
<evidence type="ECO:0000256" key="1">
    <source>
        <dbReference type="ARBA" id="ARBA00023125"/>
    </source>
</evidence>
<dbReference type="InterPro" id="IPR050624">
    <property type="entry name" value="HTH-type_Tx_Regulator"/>
</dbReference>
<gene>
    <name evidence="4" type="ORF">EV212_10777</name>
</gene>
<dbReference type="Gene3D" id="1.10.357.10">
    <property type="entry name" value="Tetracycline Repressor, domain 2"/>
    <property type="match status" value="1"/>
</dbReference>
<reference evidence="4 5" key="1">
    <citation type="submission" date="2019-03" db="EMBL/GenBank/DDBJ databases">
        <title>Genomic Encyclopedia of Type Strains, Phase IV (KMG-IV): sequencing the most valuable type-strain genomes for metagenomic binning, comparative biology and taxonomic classification.</title>
        <authorList>
            <person name="Goeker M."/>
        </authorList>
    </citation>
    <scope>NUCLEOTIDE SEQUENCE [LARGE SCALE GENOMIC DNA]</scope>
    <source>
        <strain evidence="4 5">DSM 28559</strain>
    </source>
</reference>
<keyword evidence="5" id="KW-1185">Reference proteome</keyword>
<protein>
    <submittedName>
        <fullName evidence="4">TetR family transcriptional regulator</fullName>
    </submittedName>
</protein>
<sequence length="218" mass="25621">MNQKSQITEEALVAGMKHLITVMPFEKITVKEIADAANVKRPTFYNHFKDKYDVVEYILKQELVEPARTLVACDMLEEAIRLMLMTMKKEKAFYMRVARIGEDRIFHQIVLQLLKELLLDVMRERMVDDDDNKNPMLTMDNIAEYYAYGLTFGISKWIQKGMKMEVDEVLEALKVLLSESLTDLVYRRDTEQSLTNITKKRRFGENVENRKQIQKIES</sequence>
<dbReference type="InterPro" id="IPR001647">
    <property type="entry name" value="HTH_TetR"/>
</dbReference>
<proteinExistence type="predicted"/>
<accession>A0A4R2LHN4</accession>
<evidence type="ECO:0000313" key="4">
    <source>
        <dbReference type="EMBL" id="TCO84475.1"/>
    </source>
</evidence>
<dbReference type="Pfam" id="PF00440">
    <property type="entry name" value="TetR_N"/>
    <property type="match status" value="1"/>
</dbReference>
<dbReference type="InterPro" id="IPR039532">
    <property type="entry name" value="TetR_C_Firmicutes"/>
</dbReference>
<evidence type="ECO:0000259" key="3">
    <source>
        <dbReference type="PROSITE" id="PS50977"/>
    </source>
</evidence>
<dbReference type="RefSeq" id="WP_132091686.1">
    <property type="nucleotide sequence ID" value="NZ_JANKAQ010000006.1"/>
</dbReference>
<keyword evidence="1 2" id="KW-0238">DNA-binding</keyword>
<name>A0A4R2LHN4_9FIRM</name>
<dbReference type="PROSITE" id="PS50977">
    <property type="entry name" value="HTH_TETR_2"/>
    <property type="match status" value="1"/>
</dbReference>
<evidence type="ECO:0000313" key="5">
    <source>
        <dbReference type="Proteomes" id="UP000295711"/>
    </source>
</evidence>
<feature type="DNA-binding region" description="H-T-H motif" evidence="2">
    <location>
        <begin position="29"/>
        <end position="48"/>
    </location>
</feature>
<evidence type="ECO:0000256" key="2">
    <source>
        <dbReference type="PROSITE-ProRule" id="PRU00335"/>
    </source>
</evidence>
<dbReference type="PANTHER" id="PTHR43479">
    <property type="entry name" value="ACREF/ENVCD OPERON REPRESSOR-RELATED"/>
    <property type="match status" value="1"/>
</dbReference>
<dbReference type="GO" id="GO:0003677">
    <property type="term" value="F:DNA binding"/>
    <property type="evidence" value="ECO:0007669"/>
    <property type="project" value="UniProtKB-UniRule"/>
</dbReference>
<dbReference type="EMBL" id="SLXA01000007">
    <property type="protein sequence ID" value="TCO84475.1"/>
    <property type="molecule type" value="Genomic_DNA"/>
</dbReference>
<dbReference type="AlphaFoldDB" id="A0A4R2LHN4"/>
<feature type="domain" description="HTH tetR-type" evidence="3">
    <location>
        <begin position="6"/>
        <end position="66"/>
    </location>
</feature>
<organism evidence="4 5">
    <name type="scientific">Frisingicoccus caecimuris</name>
    <dbReference type="NCBI Taxonomy" id="1796636"/>
    <lineage>
        <taxon>Bacteria</taxon>
        <taxon>Bacillati</taxon>
        <taxon>Bacillota</taxon>
        <taxon>Clostridia</taxon>
        <taxon>Lachnospirales</taxon>
        <taxon>Lachnospiraceae</taxon>
        <taxon>Frisingicoccus</taxon>
    </lineage>
</organism>